<evidence type="ECO:0000313" key="2">
    <source>
        <dbReference type="EMBL" id="MCA9383166.1"/>
    </source>
</evidence>
<dbReference type="AlphaFoldDB" id="A0A955L535"/>
<dbReference type="Proteomes" id="UP000783287">
    <property type="component" value="Unassembled WGS sequence"/>
</dbReference>
<evidence type="ECO:0000313" key="3">
    <source>
        <dbReference type="Proteomes" id="UP000783287"/>
    </source>
</evidence>
<keyword evidence="1" id="KW-0175">Coiled coil</keyword>
<reference evidence="2" key="1">
    <citation type="submission" date="2020-04" db="EMBL/GenBank/DDBJ databases">
        <authorList>
            <person name="Zhang T."/>
        </authorList>
    </citation>
    <scope>NUCLEOTIDE SEQUENCE</scope>
    <source>
        <strain evidence="2">HKST-UBA14</strain>
    </source>
</reference>
<feature type="coiled-coil region" evidence="1">
    <location>
        <begin position="35"/>
        <end position="62"/>
    </location>
</feature>
<dbReference type="EMBL" id="JAGQLK010000033">
    <property type="protein sequence ID" value="MCA9383166.1"/>
    <property type="molecule type" value="Genomic_DNA"/>
</dbReference>
<comment type="caution">
    <text evidence="2">The sequence shown here is derived from an EMBL/GenBank/DDBJ whole genome shotgun (WGS) entry which is preliminary data.</text>
</comment>
<reference evidence="2" key="2">
    <citation type="journal article" date="2021" name="Microbiome">
        <title>Successional dynamics and alternative stable states in a saline activated sludge microbial community over 9 years.</title>
        <authorList>
            <person name="Wang Y."/>
            <person name="Ye J."/>
            <person name="Ju F."/>
            <person name="Liu L."/>
            <person name="Boyd J.A."/>
            <person name="Deng Y."/>
            <person name="Parks D.H."/>
            <person name="Jiang X."/>
            <person name="Yin X."/>
            <person name="Woodcroft B.J."/>
            <person name="Tyson G.W."/>
            <person name="Hugenholtz P."/>
            <person name="Polz M.F."/>
            <person name="Zhang T."/>
        </authorList>
    </citation>
    <scope>NUCLEOTIDE SEQUENCE</scope>
    <source>
        <strain evidence="2">HKST-UBA14</strain>
    </source>
</reference>
<protein>
    <submittedName>
        <fullName evidence="2">Nucleoside triphosphate pyrophosphohydrolase</fullName>
    </submittedName>
</protein>
<feature type="non-terminal residue" evidence="2">
    <location>
        <position position="125"/>
    </location>
</feature>
<organism evidence="2 3">
    <name type="scientific">Candidatus Dojkabacteria bacterium</name>
    <dbReference type="NCBI Taxonomy" id="2099670"/>
    <lineage>
        <taxon>Bacteria</taxon>
        <taxon>Candidatus Dojkabacteria</taxon>
    </lineage>
</organism>
<proteinExistence type="predicted"/>
<evidence type="ECO:0000256" key="1">
    <source>
        <dbReference type="SAM" id="Coils"/>
    </source>
</evidence>
<dbReference type="CDD" id="cd11532">
    <property type="entry name" value="NTP-PPase_COG4997"/>
    <property type="match status" value="1"/>
</dbReference>
<accession>A0A955L535</accession>
<name>A0A955L535_9BACT</name>
<sequence>MRYFKFTKLVRDGVIKSMQDNPLQEPKGVHKLSDQEFKNELIKKLKEEVEELANSETEEEYKEELADIYELLKYLAQLSNVSDDDISLLMQKKVDKAGGFEGRQFIESVGIDEQDVDRLKNYTDN</sequence>
<dbReference type="SUPFAM" id="SSF101386">
    <property type="entry name" value="all-alpha NTP pyrophosphatases"/>
    <property type="match status" value="1"/>
</dbReference>
<dbReference type="InterPro" id="IPR038735">
    <property type="entry name" value="MSMEG_1276-like_NTP-PPase_dom"/>
</dbReference>
<gene>
    <name evidence="2" type="ORF">KC909_02265</name>
</gene>